<proteinExistence type="predicted"/>
<dbReference type="Proteomes" id="UP000268162">
    <property type="component" value="Unassembled WGS sequence"/>
</dbReference>
<sequence length="449" mass="47311">MAHYSKSGSTPEGSEFDAPTFNAGGVPRGSYYEMQAKKGSASPAPGTSPLAYGGGVGQGAADPALAGYSVPYGQQPQPYQATPMAAYGYAPPAPNFAQPAGGQSAAPYGRNSYFASLGAGALGTTPSDSPSRPTTHYPPEGSYFPAQPMSGGMVMMGPPGAVGFMPHHPQYSHLAEPDEYTSLGTTMTAEPGKEGKEGGDAEDEAIAGTDAAASVADGSSKKGGKEPPSKRKRQGLRRLMCCAPRYCVGSVFGVCVVLFLVLFFAIPRVPTIGVAFLEVIQGPGVTYDRENNDYGLDLRVNVTMQAKSTNFYPLNVNLINLTSYDVNSGQKVGNGTVRNFPVRAQTTSYFNGTLAISYHSSNNSNLILNSLYTRCIPSAANDMQGSPKTGNLNLNIIAEINIDSIKWLGIHPKINVITELSQSGVRYGTVREELIIGGLEDARSSDRLF</sequence>
<accession>A0A4V1J4U1</accession>
<feature type="transmembrane region" description="Helical" evidence="2">
    <location>
        <begin position="246"/>
        <end position="266"/>
    </location>
</feature>
<keyword evidence="4" id="KW-1185">Reference proteome</keyword>
<keyword evidence="2" id="KW-0812">Transmembrane</keyword>
<keyword evidence="2" id="KW-0472">Membrane</keyword>
<reference evidence="4" key="1">
    <citation type="journal article" date="2018" name="Nat. Microbiol.">
        <title>Leveraging single-cell genomics to expand the fungal tree of life.</title>
        <authorList>
            <person name="Ahrendt S.R."/>
            <person name="Quandt C.A."/>
            <person name="Ciobanu D."/>
            <person name="Clum A."/>
            <person name="Salamov A."/>
            <person name="Andreopoulos B."/>
            <person name="Cheng J.F."/>
            <person name="Woyke T."/>
            <person name="Pelin A."/>
            <person name="Henrissat B."/>
            <person name="Reynolds N.K."/>
            <person name="Benny G.L."/>
            <person name="Smith M.E."/>
            <person name="James T.Y."/>
            <person name="Grigoriev I.V."/>
        </authorList>
    </citation>
    <scope>NUCLEOTIDE SEQUENCE [LARGE SCALE GENOMIC DNA]</scope>
    <source>
        <strain evidence="4">RSA 468</strain>
    </source>
</reference>
<feature type="region of interest" description="Disordered" evidence="1">
    <location>
        <begin position="119"/>
        <end position="144"/>
    </location>
</feature>
<organism evidence="3 4">
    <name type="scientific">Dimargaris cristalligena</name>
    <dbReference type="NCBI Taxonomy" id="215637"/>
    <lineage>
        <taxon>Eukaryota</taxon>
        <taxon>Fungi</taxon>
        <taxon>Fungi incertae sedis</taxon>
        <taxon>Zoopagomycota</taxon>
        <taxon>Kickxellomycotina</taxon>
        <taxon>Dimargaritomycetes</taxon>
        <taxon>Dimargaritales</taxon>
        <taxon>Dimargaritaceae</taxon>
        <taxon>Dimargaris</taxon>
    </lineage>
</organism>
<evidence type="ECO:0000313" key="3">
    <source>
        <dbReference type="EMBL" id="RKP36739.1"/>
    </source>
</evidence>
<feature type="compositionally biased region" description="Low complexity" evidence="1">
    <location>
        <begin position="124"/>
        <end position="135"/>
    </location>
</feature>
<protein>
    <recommendedName>
        <fullName evidence="5">Late embryogenesis abundant protein LEA-2 subgroup domain-containing protein</fullName>
    </recommendedName>
</protein>
<keyword evidence="2" id="KW-1133">Transmembrane helix</keyword>
<feature type="region of interest" description="Disordered" evidence="1">
    <location>
        <begin position="34"/>
        <end position="56"/>
    </location>
</feature>
<dbReference type="EMBL" id="ML002603">
    <property type="protein sequence ID" value="RKP36739.1"/>
    <property type="molecule type" value="Genomic_DNA"/>
</dbReference>
<feature type="region of interest" description="Disordered" evidence="1">
    <location>
        <begin position="1"/>
        <end position="22"/>
    </location>
</feature>
<evidence type="ECO:0000313" key="4">
    <source>
        <dbReference type="Proteomes" id="UP000268162"/>
    </source>
</evidence>
<feature type="compositionally biased region" description="Basic and acidic residues" evidence="1">
    <location>
        <begin position="219"/>
        <end position="229"/>
    </location>
</feature>
<evidence type="ECO:0000256" key="1">
    <source>
        <dbReference type="SAM" id="MobiDB-lite"/>
    </source>
</evidence>
<name>A0A4V1J4U1_9FUNG</name>
<evidence type="ECO:0008006" key="5">
    <source>
        <dbReference type="Google" id="ProtNLM"/>
    </source>
</evidence>
<gene>
    <name evidence="3" type="ORF">BJ085DRAFT_28405</name>
</gene>
<dbReference type="AlphaFoldDB" id="A0A4V1J4U1"/>
<feature type="region of interest" description="Disordered" evidence="1">
    <location>
        <begin position="211"/>
        <end position="234"/>
    </location>
</feature>
<evidence type="ECO:0000256" key="2">
    <source>
        <dbReference type="SAM" id="Phobius"/>
    </source>
</evidence>
<feature type="compositionally biased region" description="Polar residues" evidence="1">
    <location>
        <begin position="1"/>
        <end position="12"/>
    </location>
</feature>